<dbReference type="InterPro" id="IPR052612">
    <property type="entry name" value="ANP_Clearance_Receptor"/>
</dbReference>
<name>A0A3S3P8G5_9ACAR</name>
<keyword evidence="7" id="KW-1185">Reference proteome</keyword>
<dbReference type="EMBL" id="NCKU01003445">
    <property type="protein sequence ID" value="RWS07497.1"/>
    <property type="molecule type" value="Genomic_DNA"/>
</dbReference>
<dbReference type="InterPro" id="IPR001828">
    <property type="entry name" value="ANF_lig-bd_rcpt"/>
</dbReference>
<keyword evidence="4" id="KW-0472">Membrane</keyword>
<sequence>MDLAQPSIEIAIEKARKKYPLIQWDQPVFRNATECNSNYAGVVAAEEFYKRRVTAFIGPACGLALDPVARMASHWNIPIFSSGGLHSIFSNKIVFSTLTRLSISLNKMGVFVKLVLKYFSWHHIAIITQEKSQIIPLIRRCLEQTFEQNVDFNVSLTVFEIAPNLHKVNLTKVLIECSKEARGTKE</sequence>
<organism evidence="6 7">
    <name type="scientific">Dinothrombium tinctorium</name>
    <dbReference type="NCBI Taxonomy" id="1965070"/>
    <lineage>
        <taxon>Eukaryota</taxon>
        <taxon>Metazoa</taxon>
        <taxon>Ecdysozoa</taxon>
        <taxon>Arthropoda</taxon>
        <taxon>Chelicerata</taxon>
        <taxon>Arachnida</taxon>
        <taxon>Acari</taxon>
        <taxon>Acariformes</taxon>
        <taxon>Trombidiformes</taxon>
        <taxon>Prostigmata</taxon>
        <taxon>Anystina</taxon>
        <taxon>Parasitengona</taxon>
        <taxon>Trombidioidea</taxon>
        <taxon>Trombidiidae</taxon>
        <taxon>Dinothrombium</taxon>
    </lineage>
</organism>
<dbReference type="InterPro" id="IPR028082">
    <property type="entry name" value="Peripla_BP_I"/>
</dbReference>
<feature type="domain" description="Receptor ligand binding region" evidence="5">
    <location>
        <begin position="4"/>
        <end position="148"/>
    </location>
</feature>
<dbReference type="SUPFAM" id="SSF53822">
    <property type="entry name" value="Periplasmic binding protein-like I"/>
    <property type="match status" value="1"/>
</dbReference>
<reference evidence="6 7" key="1">
    <citation type="journal article" date="2018" name="Gigascience">
        <title>Genomes of trombidid mites reveal novel predicted allergens and laterally-transferred genes associated with secondary metabolism.</title>
        <authorList>
            <person name="Dong X."/>
            <person name="Chaisiri K."/>
            <person name="Xia D."/>
            <person name="Armstrong S.D."/>
            <person name="Fang Y."/>
            <person name="Donnelly M.J."/>
            <person name="Kadowaki T."/>
            <person name="McGarry J.W."/>
            <person name="Darby A.C."/>
            <person name="Makepeace B.L."/>
        </authorList>
    </citation>
    <scope>NUCLEOTIDE SEQUENCE [LARGE SCALE GENOMIC DNA]</scope>
    <source>
        <strain evidence="6">UoL-WK</strain>
    </source>
</reference>
<dbReference type="AlphaFoldDB" id="A0A3S3P8G5"/>
<evidence type="ECO:0000313" key="7">
    <source>
        <dbReference type="Proteomes" id="UP000285301"/>
    </source>
</evidence>
<evidence type="ECO:0000313" key="6">
    <source>
        <dbReference type="EMBL" id="RWS07497.1"/>
    </source>
</evidence>
<keyword evidence="2" id="KW-0812">Transmembrane</keyword>
<dbReference type="CDD" id="cd06352">
    <property type="entry name" value="PBP1_NPR_GC-like"/>
    <property type="match status" value="1"/>
</dbReference>
<protein>
    <submittedName>
        <fullName evidence="6">Guanylate cyclase C-like protein 2</fullName>
    </submittedName>
</protein>
<evidence type="ECO:0000256" key="1">
    <source>
        <dbReference type="ARBA" id="ARBA00004370"/>
    </source>
</evidence>
<dbReference type="PANTHER" id="PTHR44755">
    <property type="entry name" value="NATRIURETIC PEPTIDE RECEPTOR 3-RELATED"/>
    <property type="match status" value="1"/>
</dbReference>
<evidence type="ECO:0000256" key="4">
    <source>
        <dbReference type="ARBA" id="ARBA00023136"/>
    </source>
</evidence>
<dbReference type="Gene3D" id="3.40.50.2300">
    <property type="match status" value="1"/>
</dbReference>
<evidence type="ECO:0000259" key="5">
    <source>
        <dbReference type="Pfam" id="PF01094"/>
    </source>
</evidence>
<proteinExistence type="predicted"/>
<dbReference type="GO" id="GO:0007165">
    <property type="term" value="P:signal transduction"/>
    <property type="evidence" value="ECO:0007669"/>
    <property type="project" value="TreeGrafter"/>
</dbReference>
<dbReference type="OrthoDB" id="6510100at2759"/>
<gene>
    <name evidence="6" type="ORF">B4U79_16132</name>
</gene>
<accession>A0A3S3P8G5</accession>
<dbReference type="PANTHER" id="PTHR44755:SF8">
    <property type="entry name" value="RECEPTOR LIGAND BINDING REGION DOMAIN-CONTAINING PROTEIN"/>
    <property type="match status" value="1"/>
</dbReference>
<dbReference type="Pfam" id="PF01094">
    <property type="entry name" value="ANF_receptor"/>
    <property type="match status" value="1"/>
</dbReference>
<comment type="subcellular location">
    <subcellularLocation>
        <location evidence="1">Membrane</location>
    </subcellularLocation>
</comment>
<dbReference type="GO" id="GO:0016020">
    <property type="term" value="C:membrane"/>
    <property type="evidence" value="ECO:0007669"/>
    <property type="project" value="UniProtKB-SubCell"/>
</dbReference>
<dbReference type="Proteomes" id="UP000285301">
    <property type="component" value="Unassembled WGS sequence"/>
</dbReference>
<dbReference type="GO" id="GO:0038023">
    <property type="term" value="F:signaling receptor activity"/>
    <property type="evidence" value="ECO:0007669"/>
    <property type="project" value="TreeGrafter"/>
</dbReference>
<dbReference type="STRING" id="1965070.A0A3S3P8G5"/>
<keyword evidence="3" id="KW-1133">Transmembrane helix</keyword>
<comment type="caution">
    <text evidence="6">The sequence shown here is derived from an EMBL/GenBank/DDBJ whole genome shotgun (WGS) entry which is preliminary data.</text>
</comment>
<evidence type="ECO:0000256" key="2">
    <source>
        <dbReference type="ARBA" id="ARBA00022692"/>
    </source>
</evidence>
<dbReference type="GO" id="GO:0017046">
    <property type="term" value="F:peptide hormone binding"/>
    <property type="evidence" value="ECO:0007669"/>
    <property type="project" value="TreeGrafter"/>
</dbReference>
<evidence type="ECO:0000256" key="3">
    <source>
        <dbReference type="ARBA" id="ARBA00022989"/>
    </source>
</evidence>